<dbReference type="PANTHER" id="PTHR22814">
    <property type="entry name" value="COPPER TRANSPORT PROTEIN ATOX1-RELATED"/>
    <property type="match status" value="1"/>
</dbReference>
<evidence type="ECO:0000256" key="4">
    <source>
        <dbReference type="ARBA" id="ARBA00016103"/>
    </source>
</evidence>
<keyword evidence="6" id="KW-0479">Metal-binding</keyword>
<name>A0A1D8NQM4_YARLL</name>
<dbReference type="Gene3D" id="3.30.70.100">
    <property type="match status" value="1"/>
</dbReference>
<dbReference type="InterPro" id="IPR036423">
    <property type="entry name" value="SOD-like_Cu/Zn_dom_sf"/>
</dbReference>
<dbReference type="VEuPathDB" id="FungiDB:YALI0_F30877g"/>
<dbReference type="GO" id="GO:0101031">
    <property type="term" value="C:protein folding chaperone complex"/>
    <property type="evidence" value="ECO:0007669"/>
    <property type="project" value="EnsemblFungi"/>
</dbReference>
<comment type="subcellular location">
    <subcellularLocation>
        <location evidence="2">Cytoplasm</location>
    </subcellularLocation>
</comment>
<dbReference type="KEGG" id="yli:2907912"/>
<dbReference type="GeneID" id="2907912"/>
<dbReference type="RefSeq" id="XP_506070.3">
    <property type="nucleotide sequence ID" value="XM_506070.3"/>
</dbReference>
<dbReference type="GO" id="GO:1902693">
    <property type="term" value="C:superoxide dismutase complex"/>
    <property type="evidence" value="ECO:0007669"/>
    <property type="project" value="EnsemblFungi"/>
</dbReference>
<organism evidence="12 13">
    <name type="scientific">Yarrowia lipolytica</name>
    <name type="common">Candida lipolytica</name>
    <dbReference type="NCBI Taxonomy" id="4952"/>
    <lineage>
        <taxon>Eukaryota</taxon>
        <taxon>Fungi</taxon>
        <taxon>Dikarya</taxon>
        <taxon>Ascomycota</taxon>
        <taxon>Saccharomycotina</taxon>
        <taxon>Dipodascomycetes</taxon>
        <taxon>Dipodascales</taxon>
        <taxon>Dipodascales incertae sedis</taxon>
        <taxon>Yarrowia</taxon>
    </lineage>
</organism>
<evidence type="ECO:0000256" key="1">
    <source>
        <dbReference type="ARBA" id="ARBA00001973"/>
    </source>
</evidence>
<dbReference type="GO" id="GO:0005634">
    <property type="term" value="C:nucleus"/>
    <property type="evidence" value="ECO:0007669"/>
    <property type="project" value="EnsemblFungi"/>
</dbReference>
<dbReference type="SMR" id="A0A1D8NQM4"/>
<comment type="similarity">
    <text evidence="3">Belongs to the CCS1 family.</text>
</comment>
<evidence type="ECO:0000256" key="6">
    <source>
        <dbReference type="ARBA" id="ARBA00022723"/>
    </source>
</evidence>
<dbReference type="EMBL" id="CP017558">
    <property type="protein sequence ID" value="AOW07930.1"/>
    <property type="molecule type" value="Genomic_DNA"/>
</dbReference>
<evidence type="ECO:0000256" key="8">
    <source>
        <dbReference type="ARBA" id="ARBA00023157"/>
    </source>
</evidence>
<dbReference type="Gene3D" id="2.60.40.200">
    <property type="entry name" value="Superoxide dismutase, copper/zinc binding domain"/>
    <property type="match status" value="1"/>
</dbReference>
<dbReference type="AlphaFoldDB" id="A0A1D8NQM4"/>
<evidence type="ECO:0000259" key="11">
    <source>
        <dbReference type="PROSITE" id="PS50846"/>
    </source>
</evidence>
<sequence length="234" mass="24371">MSFTTTFAVPLECESCCDSVKQALANVQGIESVDCKLVDQLISVTGTSAPSQIVKAVQNIGKDAIVRGTGQPNSAAVCILESHAPEDQAQPIKGLARIVSVSKTLALIDITLNGLPKGTYYPSIRTSGDISDAPQSLGGVYQALGSVEVNESDSASGLFSGQAFVKSETQISSLIGRGMAVSTSPDVVKPHALVGVIARSAGVWENDKTVCSCSGKTVWEERKDVQSKGLEGQL</sequence>
<dbReference type="PANTHER" id="PTHR22814:SF287">
    <property type="entry name" value="COPPER TRANSPORT PROTEIN ATX1"/>
    <property type="match status" value="1"/>
</dbReference>
<accession>A0A1D8NQM4</accession>
<evidence type="ECO:0000256" key="2">
    <source>
        <dbReference type="ARBA" id="ARBA00004496"/>
    </source>
</evidence>
<dbReference type="eggNOG" id="KOG4656">
    <property type="taxonomic scope" value="Eukaryota"/>
</dbReference>
<dbReference type="GO" id="GO:0006825">
    <property type="term" value="P:copper ion transport"/>
    <property type="evidence" value="ECO:0007669"/>
    <property type="project" value="EnsemblFungi"/>
</dbReference>
<dbReference type="FunFam" id="2.60.40.200:FF:000014">
    <property type="entry name" value="Superoxide dismutase 1 copper chaperone"/>
    <property type="match status" value="1"/>
</dbReference>
<gene>
    <name evidence="12" type="ORF">YALI1_F38526g</name>
</gene>
<dbReference type="GO" id="GO:0046872">
    <property type="term" value="F:metal ion binding"/>
    <property type="evidence" value="ECO:0007669"/>
    <property type="project" value="UniProtKB-KW"/>
</dbReference>
<dbReference type="PROSITE" id="PS50846">
    <property type="entry name" value="HMA_2"/>
    <property type="match status" value="1"/>
</dbReference>
<dbReference type="GO" id="GO:0019430">
    <property type="term" value="P:removal of superoxide radicals"/>
    <property type="evidence" value="ECO:0007669"/>
    <property type="project" value="EnsemblFungi"/>
</dbReference>
<dbReference type="Proteomes" id="UP000182444">
    <property type="component" value="Chromosome 1F"/>
</dbReference>
<evidence type="ECO:0000256" key="7">
    <source>
        <dbReference type="ARBA" id="ARBA00023008"/>
    </source>
</evidence>
<dbReference type="SUPFAM" id="SSF55008">
    <property type="entry name" value="HMA, heavy metal-associated domain"/>
    <property type="match status" value="1"/>
</dbReference>
<dbReference type="OMA" id="KNVWEER"/>
<proteinExistence type="inferred from homology"/>
<keyword evidence="9" id="KW-0143">Chaperone</keyword>
<protein>
    <recommendedName>
        <fullName evidence="4">Superoxide dismutase 1 copper chaperone</fullName>
    </recommendedName>
</protein>
<evidence type="ECO:0000256" key="3">
    <source>
        <dbReference type="ARBA" id="ARBA00010636"/>
    </source>
</evidence>
<dbReference type="FunFam" id="3.30.70.100:FF:000038">
    <property type="entry name" value="Superoxide dismutase 1 copper chaperone"/>
    <property type="match status" value="1"/>
</dbReference>
<evidence type="ECO:0000256" key="9">
    <source>
        <dbReference type="ARBA" id="ARBA00023186"/>
    </source>
</evidence>
<comment type="function">
    <text evidence="10">Copper chaperone for superoxide dismutase 1 (SOD1). Binds copper ions and delivers them specifically to SOD1.</text>
</comment>
<comment type="cofactor">
    <cofactor evidence="1">
        <name>Cu(2+)</name>
        <dbReference type="ChEBI" id="CHEBI:29036"/>
    </cofactor>
</comment>
<evidence type="ECO:0000313" key="12">
    <source>
        <dbReference type="EMBL" id="AOW07930.1"/>
    </source>
</evidence>
<dbReference type="InterPro" id="IPR006121">
    <property type="entry name" value="HMA_dom"/>
</dbReference>
<dbReference type="GO" id="GO:0005743">
    <property type="term" value="C:mitochondrial inner membrane"/>
    <property type="evidence" value="ECO:0007669"/>
    <property type="project" value="EnsemblFungi"/>
</dbReference>
<reference evidence="12 13" key="1">
    <citation type="journal article" date="2016" name="PLoS ONE">
        <title>Sequence Assembly of Yarrowia lipolytica Strain W29/CLIB89 Shows Transposable Element Diversity.</title>
        <authorList>
            <person name="Magnan C."/>
            <person name="Yu J."/>
            <person name="Chang I."/>
            <person name="Jahn E."/>
            <person name="Kanomata Y."/>
            <person name="Wu J."/>
            <person name="Zeller M."/>
            <person name="Oakes M."/>
            <person name="Baldi P."/>
            <person name="Sandmeyer S."/>
        </authorList>
    </citation>
    <scope>NUCLEOTIDE SEQUENCE [LARGE SCALE GENOMIC DNA]</scope>
    <source>
        <strain evidence="13">CLIB89(W29)</strain>
    </source>
</reference>
<dbReference type="VEuPathDB" id="FungiDB:YALI1_F38526g"/>
<dbReference type="GO" id="GO:0005829">
    <property type="term" value="C:cytosol"/>
    <property type="evidence" value="ECO:0007669"/>
    <property type="project" value="EnsemblFungi"/>
</dbReference>
<keyword evidence="7" id="KW-0186">Copper</keyword>
<dbReference type="GO" id="GO:0016532">
    <property type="term" value="F:superoxide dismutase copper chaperone activity"/>
    <property type="evidence" value="ECO:0007669"/>
    <property type="project" value="EnsemblFungi"/>
</dbReference>
<evidence type="ECO:0000256" key="10">
    <source>
        <dbReference type="ARBA" id="ARBA00058842"/>
    </source>
</evidence>
<dbReference type="Pfam" id="PF00403">
    <property type="entry name" value="HMA"/>
    <property type="match status" value="1"/>
</dbReference>
<dbReference type="SUPFAM" id="SSF49329">
    <property type="entry name" value="Cu,Zn superoxide dismutase-like"/>
    <property type="match status" value="1"/>
</dbReference>
<dbReference type="CDD" id="cd00371">
    <property type="entry name" value="HMA"/>
    <property type="match status" value="1"/>
</dbReference>
<dbReference type="InterPro" id="IPR036163">
    <property type="entry name" value="HMA_dom_sf"/>
</dbReference>
<evidence type="ECO:0000256" key="5">
    <source>
        <dbReference type="ARBA" id="ARBA00022490"/>
    </source>
</evidence>
<keyword evidence="8" id="KW-1015">Disulfide bond</keyword>
<feature type="domain" description="HMA" evidence="11">
    <location>
        <begin position="2"/>
        <end position="65"/>
    </location>
</feature>
<evidence type="ECO:0000313" key="13">
    <source>
        <dbReference type="Proteomes" id="UP000182444"/>
    </source>
</evidence>
<keyword evidence="5" id="KW-0963">Cytoplasm</keyword>